<comment type="caution">
    <text evidence="1">The sequence shown here is derived from an EMBL/GenBank/DDBJ whole genome shotgun (WGS) entry which is preliminary data.</text>
</comment>
<proteinExistence type="predicted"/>
<evidence type="ECO:0000313" key="1">
    <source>
        <dbReference type="EMBL" id="MBC1306061.1"/>
    </source>
</evidence>
<accession>A0ABR6SI33</accession>
<dbReference type="GeneID" id="58727527"/>
<evidence type="ECO:0000313" key="2">
    <source>
        <dbReference type="Proteomes" id="UP000570851"/>
    </source>
</evidence>
<sequence>MKNLNSREICVKYLDSLETKQRINDTKNALLRYFVPSVGGPAVSAAKRRPMTPEEAKAGFEFLKQISLEELANAPDWALKTLEERDVTSSQKERVRGDLRNLVDWAIEKGYLPPPHNPIPQDICDRIQLGRFEGLNLNPATSFDIFQEYFQQLQDQEAKNDVKNGIIRYFVPATGGPLLFHKPALESEVTAAFQHLKSVPLEYLNEAPSIVTPALEALNLSQTQQTRIRSVLRDFIDWARNQSYLPDPNYIAPWGGEYTPIPLAISAFPEKSKSVLDIYNSYCKYLQNQGKQKEIAALRSIVLKYLVPACGGSTLKGKKASNTEINTGISYLEQTSIEQLYNAIELVKSQFEISGVESQKRYTPRSKLKAWIDWAKSEGYFSKIEARQQPQPVFNTFYKNGVRRKRKKPGKKLHENRCPVHALCAKKFSDDYINPNLKQQIEDYKAWRLSNDVRPGAIVTEEEQLLQILGWLHRYENVPLEQLSFECLITKSPLLFWAKNYSDYQKYFFAREQGIQTARKQADQDIERVRHYLDFTGTNPNSQKKRISLIIAVGKFLYRDLIGTDDFPTAKPIPIILRLLQVQDEIGKKAQRTPQSTSYHETSVSWSEAIEAMEKQRRRADQVILYTTTTYVRRGYREYQRPETALAHELQKFLSIAFCILVPSRSRTFYELRIGETFKEGILTETKFLSVEEVKNQCKEKDLKDNIKFYIHLNEEDYKSGKSIAPVLINNGGWWVELPNINFGDKCLYDYVRRWLAWGRYARSPIEHNYFFRHAFSPKPLKTGNWGSRIRNIFNTWTGVPVPPNSVRKMFASQFPDYRGSAALLLQHSESIHETNYDMRHSLLKMQPVINANQQFIADRLAEYSQDVINN</sequence>
<dbReference type="EMBL" id="JACKZP010000310">
    <property type="protein sequence ID" value="MBC1306061.1"/>
    <property type="molecule type" value="Genomic_DNA"/>
</dbReference>
<keyword evidence="2" id="KW-1185">Reference proteome</keyword>
<organism evidence="1 2">
    <name type="scientific">Trichormus variabilis N2B</name>
    <dbReference type="NCBI Taxonomy" id="2681315"/>
    <lineage>
        <taxon>Bacteria</taxon>
        <taxon>Bacillati</taxon>
        <taxon>Cyanobacteriota</taxon>
        <taxon>Cyanophyceae</taxon>
        <taxon>Nostocales</taxon>
        <taxon>Nostocaceae</taxon>
        <taxon>Trichormus</taxon>
    </lineage>
</organism>
<gene>
    <name evidence="1" type="ORF">GNE12_29765</name>
</gene>
<protein>
    <recommendedName>
        <fullName evidence="3">Core-binding (CB) domain-containing protein</fullName>
    </recommendedName>
</protein>
<geneLocation type="plasmid" evidence="1">
    <name>pN2B-D</name>
</geneLocation>
<dbReference type="RefSeq" id="WP_016562540.1">
    <property type="nucleotide sequence ID" value="NZ_JACKZP010000310.1"/>
</dbReference>
<evidence type="ECO:0008006" key="3">
    <source>
        <dbReference type="Google" id="ProtNLM"/>
    </source>
</evidence>
<keyword evidence="1" id="KW-0614">Plasmid</keyword>
<reference evidence="1 2" key="1">
    <citation type="submission" date="2019-11" db="EMBL/GenBank/DDBJ databases">
        <title>Comparison of genomes from free-living endosymbiotic cyanobacteria isolated from Azolla.</title>
        <authorList>
            <person name="Thiel T."/>
            <person name="Pratte B."/>
        </authorList>
    </citation>
    <scope>NUCLEOTIDE SEQUENCE [LARGE SCALE GENOMIC DNA]</scope>
    <source>
        <strain evidence="1 2">N2B</strain>
        <plasmid evidence="1">pN2B-D</plasmid>
    </source>
</reference>
<dbReference type="Proteomes" id="UP000570851">
    <property type="component" value="Unassembled WGS sequence"/>
</dbReference>
<name>A0ABR6SI33_ANAVA</name>